<feature type="region of interest" description="Disordered" evidence="1">
    <location>
        <begin position="103"/>
        <end position="122"/>
    </location>
</feature>
<feature type="region of interest" description="Disordered" evidence="1">
    <location>
        <begin position="1"/>
        <end position="40"/>
    </location>
</feature>
<accession>A0A1T3P5Y8</accession>
<gene>
    <name evidence="2" type="ORF">B4N89_28575</name>
</gene>
<dbReference type="AlphaFoldDB" id="A0A1T3P5Y8"/>
<evidence type="ECO:0000313" key="3">
    <source>
        <dbReference type="Proteomes" id="UP000190037"/>
    </source>
</evidence>
<proteinExistence type="predicted"/>
<evidence type="ECO:0000313" key="2">
    <source>
        <dbReference type="EMBL" id="OPC84355.1"/>
    </source>
</evidence>
<organism evidence="2 3">
    <name type="scientific">Embleya scabrispora</name>
    <dbReference type="NCBI Taxonomy" id="159449"/>
    <lineage>
        <taxon>Bacteria</taxon>
        <taxon>Bacillati</taxon>
        <taxon>Actinomycetota</taxon>
        <taxon>Actinomycetes</taxon>
        <taxon>Kitasatosporales</taxon>
        <taxon>Streptomycetaceae</taxon>
        <taxon>Embleya</taxon>
    </lineage>
</organism>
<evidence type="ECO:0000256" key="1">
    <source>
        <dbReference type="SAM" id="MobiDB-lite"/>
    </source>
</evidence>
<sequence>MSSDSPTPATEPLGVRESPPSRVGERRKEADAHPTGPRVRMVLPDGQHLEVTLVSWHQYRDGSWRARVRWPVWGAYGFAADVETRAWAMESFVPASVLGPLDGEDYGTVRHDRPRIPVPKQS</sequence>
<dbReference type="EMBL" id="MWQN01000001">
    <property type="protein sequence ID" value="OPC84355.1"/>
    <property type="molecule type" value="Genomic_DNA"/>
</dbReference>
<keyword evidence="3" id="KW-1185">Reference proteome</keyword>
<feature type="compositionally biased region" description="Basic and acidic residues" evidence="1">
    <location>
        <begin position="23"/>
        <end position="32"/>
    </location>
</feature>
<protein>
    <submittedName>
        <fullName evidence="2">Uncharacterized protein</fullName>
    </submittedName>
</protein>
<name>A0A1T3P5Y8_9ACTN</name>
<reference evidence="2 3" key="1">
    <citation type="submission" date="2017-03" db="EMBL/GenBank/DDBJ databases">
        <title>Draft genome sequence of Streptomyces scabrisporus NF3, endophyte isolated from Amphipterygium adstringens.</title>
        <authorList>
            <person name="Vazquez M."/>
            <person name="Ceapa C.D."/>
            <person name="Rodriguez Luna D."/>
            <person name="Sanchez Esquivel S."/>
        </authorList>
    </citation>
    <scope>NUCLEOTIDE SEQUENCE [LARGE SCALE GENOMIC DNA]</scope>
    <source>
        <strain evidence="2 3">NF3</strain>
    </source>
</reference>
<comment type="caution">
    <text evidence="2">The sequence shown here is derived from an EMBL/GenBank/DDBJ whole genome shotgun (WGS) entry which is preliminary data.</text>
</comment>
<dbReference type="Proteomes" id="UP000190037">
    <property type="component" value="Unassembled WGS sequence"/>
</dbReference>